<keyword evidence="11" id="KW-0407">Ion channel</keyword>
<evidence type="ECO:0000256" key="6">
    <source>
        <dbReference type="ARBA" id="ARBA00022882"/>
    </source>
</evidence>
<keyword evidence="8" id="KW-0175">Coiled coil</keyword>
<dbReference type="PANTHER" id="PTHR46480:SF1">
    <property type="entry name" value="VOLTAGE-GATED HYDROGEN CHANNEL 1"/>
    <property type="match status" value="1"/>
</dbReference>
<dbReference type="PANTHER" id="PTHR46480">
    <property type="entry name" value="F20B24.22"/>
    <property type="match status" value="1"/>
</dbReference>
<organism evidence="15 17">
    <name type="scientific">Didymodactylos carnosus</name>
    <dbReference type="NCBI Taxonomy" id="1234261"/>
    <lineage>
        <taxon>Eukaryota</taxon>
        <taxon>Metazoa</taxon>
        <taxon>Spiralia</taxon>
        <taxon>Gnathifera</taxon>
        <taxon>Rotifera</taxon>
        <taxon>Eurotatoria</taxon>
        <taxon>Bdelloidea</taxon>
        <taxon>Philodinida</taxon>
        <taxon>Philodinidae</taxon>
        <taxon>Didymodactylos</taxon>
    </lineage>
</organism>
<dbReference type="AlphaFoldDB" id="A0A813SSM2"/>
<evidence type="ECO:0000256" key="4">
    <source>
        <dbReference type="ARBA" id="ARBA00022475"/>
    </source>
</evidence>
<dbReference type="GO" id="GO:0030171">
    <property type="term" value="F:voltage-gated proton channel activity"/>
    <property type="evidence" value="ECO:0007669"/>
    <property type="project" value="InterPro"/>
</dbReference>
<dbReference type="SUPFAM" id="SSF81324">
    <property type="entry name" value="Voltage-gated potassium channels"/>
    <property type="match status" value="1"/>
</dbReference>
<evidence type="ECO:0000256" key="8">
    <source>
        <dbReference type="ARBA" id="ARBA00023054"/>
    </source>
</evidence>
<evidence type="ECO:0000256" key="3">
    <source>
        <dbReference type="ARBA" id="ARBA00022448"/>
    </source>
</evidence>
<accession>A0A813SSM2</accession>
<dbReference type="Pfam" id="PF00520">
    <property type="entry name" value="Ion_trans"/>
    <property type="match status" value="1"/>
</dbReference>
<name>A0A813SSM2_9BILA</name>
<comment type="caution">
    <text evidence="15">The sequence shown here is derived from an EMBL/GenBank/DDBJ whole genome shotgun (WGS) entry which is preliminary data.</text>
</comment>
<keyword evidence="9" id="KW-0406">Ion transport</keyword>
<dbReference type="Proteomes" id="UP000663829">
    <property type="component" value="Unassembled WGS sequence"/>
</dbReference>
<evidence type="ECO:0000256" key="11">
    <source>
        <dbReference type="ARBA" id="ARBA00023303"/>
    </source>
</evidence>
<keyword evidence="5 13" id="KW-0812">Transmembrane</keyword>
<protein>
    <recommendedName>
        <fullName evidence="2">Voltage-gated hydrogen channel 1</fullName>
    </recommendedName>
    <alternativeName>
        <fullName evidence="12">Hydrogen voltage-gated channel 1</fullName>
    </alternativeName>
</protein>
<dbReference type="InterPro" id="IPR005821">
    <property type="entry name" value="Ion_trans_dom"/>
</dbReference>
<evidence type="ECO:0000259" key="14">
    <source>
        <dbReference type="Pfam" id="PF00520"/>
    </source>
</evidence>
<dbReference type="OrthoDB" id="427456at2759"/>
<gene>
    <name evidence="15" type="ORF">GPM918_LOCUS3456</name>
    <name evidence="16" type="ORF">SRO942_LOCUS3456</name>
</gene>
<dbReference type="EMBL" id="CAJOBC010000428">
    <property type="protein sequence ID" value="CAF3584830.1"/>
    <property type="molecule type" value="Genomic_DNA"/>
</dbReference>
<feature type="transmembrane region" description="Helical" evidence="13">
    <location>
        <begin position="89"/>
        <end position="113"/>
    </location>
</feature>
<evidence type="ECO:0000256" key="1">
    <source>
        <dbReference type="ARBA" id="ARBA00004651"/>
    </source>
</evidence>
<reference evidence="15" key="1">
    <citation type="submission" date="2021-02" db="EMBL/GenBank/DDBJ databases">
        <authorList>
            <person name="Nowell W R."/>
        </authorList>
    </citation>
    <scope>NUCLEOTIDE SEQUENCE</scope>
</reference>
<keyword evidence="4" id="KW-1003">Cell membrane</keyword>
<keyword evidence="17" id="KW-1185">Reference proteome</keyword>
<evidence type="ECO:0000256" key="5">
    <source>
        <dbReference type="ARBA" id="ARBA00022692"/>
    </source>
</evidence>
<keyword evidence="6" id="KW-0851">Voltage-gated channel</keyword>
<evidence type="ECO:0000313" key="16">
    <source>
        <dbReference type="EMBL" id="CAF3584830.1"/>
    </source>
</evidence>
<dbReference type="InterPro" id="IPR027359">
    <property type="entry name" value="Volt_channel_dom_sf"/>
</dbReference>
<dbReference type="InterPro" id="IPR031846">
    <property type="entry name" value="Hvcn1"/>
</dbReference>
<evidence type="ECO:0000256" key="9">
    <source>
        <dbReference type="ARBA" id="ARBA00023065"/>
    </source>
</evidence>
<evidence type="ECO:0000313" key="17">
    <source>
        <dbReference type="Proteomes" id="UP000663829"/>
    </source>
</evidence>
<keyword evidence="10 13" id="KW-0472">Membrane</keyword>
<dbReference type="GO" id="GO:0034702">
    <property type="term" value="C:monoatomic ion channel complex"/>
    <property type="evidence" value="ECO:0007669"/>
    <property type="project" value="UniProtKB-KW"/>
</dbReference>
<feature type="transmembrane region" description="Helical" evidence="13">
    <location>
        <begin position="125"/>
        <end position="143"/>
    </location>
</feature>
<evidence type="ECO:0000256" key="13">
    <source>
        <dbReference type="SAM" id="Phobius"/>
    </source>
</evidence>
<dbReference type="EMBL" id="CAJNOQ010000428">
    <property type="protein sequence ID" value="CAF0799904.1"/>
    <property type="molecule type" value="Genomic_DNA"/>
</dbReference>
<feature type="domain" description="Ion transport" evidence="14">
    <location>
        <begin position="36"/>
        <end position="169"/>
    </location>
</feature>
<dbReference type="Gene3D" id="1.20.120.350">
    <property type="entry name" value="Voltage-gated potassium channels. Chain C"/>
    <property type="match status" value="1"/>
</dbReference>
<keyword evidence="7 13" id="KW-1133">Transmembrane helix</keyword>
<comment type="subcellular location">
    <subcellularLocation>
        <location evidence="1">Cell membrane</location>
        <topology evidence="1">Multi-pass membrane protein</topology>
    </subcellularLocation>
</comment>
<sequence>MIVKIKGAVDISIILAADSSENGGIHQHRIIHLVEHTYFHMLIVILVLLDCVLVIGELLLDFIKVKKTNKDCKETNHGNSEDLELAIEVLHYTSVVLLCLFAIEVLTKVYAFGKKWWNVREKKMEYLDAAIVFVSLIIDIYFINKSEGIADISLLIISFRLWRIIRIINSAVQSVRQKDENSRKQLAKTYLQVVELLMSVSIKKTDVVQEIQNDGTEQNIGKILEKFREIDTLCQGCITHCSRPTSQHLVTEAAQNLQEALDQVKLSQSGLSLTSEEKEKQA</sequence>
<evidence type="ECO:0000256" key="12">
    <source>
        <dbReference type="ARBA" id="ARBA00031989"/>
    </source>
</evidence>
<evidence type="ECO:0000256" key="10">
    <source>
        <dbReference type="ARBA" id="ARBA00023136"/>
    </source>
</evidence>
<evidence type="ECO:0000313" key="15">
    <source>
        <dbReference type="EMBL" id="CAF0799904.1"/>
    </source>
</evidence>
<proteinExistence type="predicted"/>
<dbReference type="GO" id="GO:0005886">
    <property type="term" value="C:plasma membrane"/>
    <property type="evidence" value="ECO:0007669"/>
    <property type="project" value="UniProtKB-SubCell"/>
</dbReference>
<evidence type="ECO:0000256" key="2">
    <source>
        <dbReference type="ARBA" id="ARBA00015897"/>
    </source>
</evidence>
<keyword evidence="3" id="KW-0813">Transport</keyword>
<evidence type="ECO:0000256" key="7">
    <source>
        <dbReference type="ARBA" id="ARBA00022989"/>
    </source>
</evidence>
<feature type="transmembrane region" description="Helical" evidence="13">
    <location>
        <begin position="38"/>
        <end position="60"/>
    </location>
</feature>
<dbReference type="Proteomes" id="UP000681722">
    <property type="component" value="Unassembled WGS sequence"/>
</dbReference>